<dbReference type="InterPro" id="IPR011646">
    <property type="entry name" value="KAP_P-loop"/>
</dbReference>
<dbReference type="Proteomes" id="UP001597641">
    <property type="component" value="Unassembled WGS sequence"/>
</dbReference>
<dbReference type="RefSeq" id="WP_377483311.1">
    <property type="nucleotide sequence ID" value="NZ_JBHUOX010000005.1"/>
</dbReference>
<evidence type="ECO:0000313" key="2">
    <source>
        <dbReference type="EMBL" id="MFD3000366.1"/>
    </source>
</evidence>
<dbReference type="Pfam" id="PF07693">
    <property type="entry name" value="KAP_NTPase"/>
    <property type="match status" value="1"/>
</dbReference>
<dbReference type="Gene3D" id="3.40.50.300">
    <property type="entry name" value="P-loop containing nucleotide triphosphate hydrolases"/>
    <property type="match status" value="1"/>
</dbReference>
<dbReference type="InterPro" id="IPR027417">
    <property type="entry name" value="P-loop_NTPase"/>
</dbReference>
<protein>
    <submittedName>
        <fullName evidence="2">P-loop NTPase fold protein</fullName>
    </submittedName>
</protein>
<dbReference type="SUPFAM" id="SSF52540">
    <property type="entry name" value="P-loop containing nucleoside triphosphate hydrolases"/>
    <property type="match status" value="1"/>
</dbReference>
<dbReference type="PANTHER" id="PTHR22674">
    <property type="entry name" value="NTPASE, KAP FAMILY P-LOOP DOMAIN-CONTAINING 1"/>
    <property type="match status" value="1"/>
</dbReference>
<accession>A0ABW6BTC3</accession>
<organism evidence="2 3">
    <name type="scientific">Pontibacter toksunensis</name>
    <dbReference type="NCBI Taxonomy" id="1332631"/>
    <lineage>
        <taxon>Bacteria</taxon>
        <taxon>Pseudomonadati</taxon>
        <taxon>Bacteroidota</taxon>
        <taxon>Cytophagia</taxon>
        <taxon>Cytophagales</taxon>
        <taxon>Hymenobacteraceae</taxon>
        <taxon>Pontibacter</taxon>
    </lineage>
</organism>
<evidence type="ECO:0000259" key="1">
    <source>
        <dbReference type="Pfam" id="PF07693"/>
    </source>
</evidence>
<keyword evidence="3" id="KW-1185">Reference proteome</keyword>
<reference evidence="3" key="1">
    <citation type="journal article" date="2019" name="Int. J. Syst. Evol. Microbiol.">
        <title>The Global Catalogue of Microorganisms (GCM) 10K type strain sequencing project: providing services to taxonomists for standard genome sequencing and annotation.</title>
        <authorList>
            <consortium name="The Broad Institute Genomics Platform"/>
            <consortium name="The Broad Institute Genome Sequencing Center for Infectious Disease"/>
            <person name="Wu L."/>
            <person name="Ma J."/>
        </authorList>
    </citation>
    <scope>NUCLEOTIDE SEQUENCE [LARGE SCALE GENOMIC DNA]</scope>
    <source>
        <strain evidence="3">KCTC 23984</strain>
    </source>
</reference>
<feature type="domain" description="KAP NTPase" evidence="1">
    <location>
        <begin position="4"/>
        <end position="259"/>
    </location>
</feature>
<sequence length="450" mass="52539">MLDRQKYARVLTGIINLHPTGFVLAINNKWGTGKTTFIKMWEQELKDDDFKTLYFNAWENDFENNPLTALMGELKTLTKEPNEPKFGKALKNAAMLSKHIAPIMVQAIVDRYVINTELLKDAIVDVSRGVNDIFENEVNEYANKKKNIKEFRNSLSDFISKVNKAKPLIFIIDELDRCRPNYAVSILEQIKHFFSVPNIVFVLSIDKVQLGNAVRGVYGSDAIDSDEYLRRFIDIEYSIPEPDKGSYYNYLYNYFDFDNFFNSEIRRENHALTSDGREFLNVSEVLFKDTSLSLRKQEKIFAHARLALRSYNARQPVVPSVFLLMVYLKVVDDSFYSEIRKKALTIEQLQQKFLTLVQGEVTKERNRELLWLEGYLILFYNNFVYTPHTREHVYKRNTAGEKELVIKSVTNPLEEKGLLSVFDEIDRKGIGDFEIDRFLKRIDLTEHIHI</sequence>
<gene>
    <name evidence="2" type="ORF">ACFS7Z_08345</name>
</gene>
<dbReference type="PANTHER" id="PTHR22674:SF6">
    <property type="entry name" value="NTPASE KAP FAMILY P-LOOP DOMAIN-CONTAINING PROTEIN 1"/>
    <property type="match status" value="1"/>
</dbReference>
<name>A0ABW6BTC3_9BACT</name>
<proteinExistence type="predicted"/>
<dbReference type="InterPro" id="IPR052754">
    <property type="entry name" value="NTPase_KAP_P-loop"/>
</dbReference>
<evidence type="ECO:0000313" key="3">
    <source>
        <dbReference type="Proteomes" id="UP001597641"/>
    </source>
</evidence>
<comment type="caution">
    <text evidence="2">The sequence shown here is derived from an EMBL/GenBank/DDBJ whole genome shotgun (WGS) entry which is preliminary data.</text>
</comment>
<dbReference type="EMBL" id="JBHUOX010000005">
    <property type="protein sequence ID" value="MFD3000366.1"/>
    <property type="molecule type" value="Genomic_DNA"/>
</dbReference>